<dbReference type="Proteomes" id="UP001154282">
    <property type="component" value="Unassembled WGS sequence"/>
</dbReference>
<evidence type="ECO:0000313" key="2">
    <source>
        <dbReference type="Proteomes" id="UP001154282"/>
    </source>
</evidence>
<accession>A0AAV0L2R8</accession>
<sequence length="126" mass="14646">MSGTSLRRLCVHRMVGFPSRSRTSKKGELLSGGLVNWSWSWEWNPDNFKASFKHQIFPFVTASGNVGRETCQRRCKGVYWNYHTRLMRFLMVTPLLIISNRVPWVAIVATVLELLLHRVQNNKIVE</sequence>
<evidence type="ECO:0000313" key="1">
    <source>
        <dbReference type="EMBL" id="CAI0427348.1"/>
    </source>
</evidence>
<dbReference type="AlphaFoldDB" id="A0AAV0L2R8"/>
<proteinExistence type="predicted"/>
<keyword evidence="2" id="KW-1185">Reference proteome</keyword>
<comment type="caution">
    <text evidence="1">The sequence shown here is derived from an EMBL/GenBank/DDBJ whole genome shotgun (WGS) entry which is preliminary data.</text>
</comment>
<name>A0AAV0L2R8_9ROSI</name>
<organism evidence="1 2">
    <name type="scientific">Linum tenue</name>
    <dbReference type="NCBI Taxonomy" id="586396"/>
    <lineage>
        <taxon>Eukaryota</taxon>
        <taxon>Viridiplantae</taxon>
        <taxon>Streptophyta</taxon>
        <taxon>Embryophyta</taxon>
        <taxon>Tracheophyta</taxon>
        <taxon>Spermatophyta</taxon>
        <taxon>Magnoliopsida</taxon>
        <taxon>eudicotyledons</taxon>
        <taxon>Gunneridae</taxon>
        <taxon>Pentapetalae</taxon>
        <taxon>rosids</taxon>
        <taxon>fabids</taxon>
        <taxon>Malpighiales</taxon>
        <taxon>Linaceae</taxon>
        <taxon>Linum</taxon>
    </lineage>
</organism>
<protein>
    <submittedName>
        <fullName evidence="1">Uncharacterized protein</fullName>
    </submittedName>
</protein>
<reference evidence="1" key="1">
    <citation type="submission" date="2022-08" db="EMBL/GenBank/DDBJ databases">
        <authorList>
            <person name="Gutierrez-Valencia J."/>
        </authorList>
    </citation>
    <scope>NUCLEOTIDE SEQUENCE</scope>
</reference>
<dbReference type="EMBL" id="CAMGYJ010000005">
    <property type="protein sequence ID" value="CAI0427348.1"/>
    <property type="molecule type" value="Genomic_DNA"/>
</dbReference>
<gene>
    <name evidence="1" type="ORF">LITE_LOCUS21163</name>
</gene>